<name>A0ABP7IRS7_9ACTN</name>
<feature type="domain" description="A-factor biosynthesis hotdog" evidence="2">
    <location>
        <begin position="190"/>
        <end position="316"/>
    </location>
</feature>
<evidence type="ECO:0000313" key="3">
    <source>
        <dbReference type="EMBL" id="GAA3824761.1"/>
    </source>
</evidence>
<organism evidence="3 4">
    <name type="scientific">Streptomyces coacervatus</name>
    <dbReference type="NCBI Taxonomy" id="647381"/>
    <lineage>
        <taxon>Bacteria</taxon>
        <taxon>Bacillati</taxon>
        <taxon>Actinomycetota</taxon>
        <taxon>Actinomycetes</taxon>
        <taxon>Kitasatosporales</taxon>
        <taxon>Streptomycetaceae</taxon>
        <taxon>Streptomyces</taxon>
    </lineage>
</organism>
<dbReference type="RefSeq" id="WP_275773055.1">
    <property type="nucleotide sequence ID" value="NZ_BAABDE010000025.1"/>
</dbReference>
<evidence type="ECO:0000313" key="4">
    <source>
        <dbReference type="Proteomes" id="UP001501009"/>
    </source>
</evidence>
<dbReference type="Proteomes" id="UP001501009">
    <property type="component" value="Unassembled WGS sequence"/>
</dbReference>
<comment type="caution">
    <text evidence="3">The sequence shown here is derived from an EMBL/GenBank/DDBJ whole genome shotgun (WGS) entry which is preliminary data.</text>
</comment>
<accession>A0ABP7IRS7</accession>
<dbReference type="Pfam" id="PF03756">
    <property type="entry name" value="AfsA"/>
    <property type="match status" value="1"/>
</dbReference>
<dbReference type="EMBL" id="BAABDE010000025">
    <property type="protein sequence ID" value="GAA3824761.1"/>
    <property type="molecule type" value="Genomic_DNA"/>
</dbReference>
<dbReference type="InterPro" id="IPR005509">
    <property type="entry name" value="AfsA_hotdog_dom"/>
</dbReference>
<protein>
    <recommendedName>
        <fullName evidence="2">A-factor biosynthesis hotdog domain-containing protein</fullName>
    </recommendedName>
</protein>
<proteinExistence type="predicted"/>
<evidence type="ECO:0000259" key="2">
    <source>
        <dbReference type="Pfam" id="PF03756"/>
    </source>
</evidence>
<feature type="region of interest" description="Disordered" evidence="1">
    <location>
        <begin position="1"/>
        <end position="28"/>
    </location>
</feature>
<sequence>MTVTTHARPQPGPPIATAGTRHVTHRPSTPEELLLGTVIPGDCRFTLSDELPRAELPFEDGGRRPHDLHYVTAAMHSVARLAATRYLRIPARRPLRVARADVLLDDTVAWHRLAQSGHATTDLRLRHTVAADGGTGLDCEATVFMQGTRYATGSLSLELAAAPGSAAPVAVPDGPRSPVPAVARPLPEQVGRLDPGNVVLANPRFGPGAQLTADILPEPGNPVFDPAANERACALLLAEATRQAAVLAACELRGFTPAYCVTVQWSGQFPSDLDHGTPLSCRTVPGPVSRDSLGRPAVAFELTLLRGRTPTGTIGTTLVLDC</sequence>
<keyword evidence="4" id="KW-1185">Reference proteome</keyword>
<evidence type="ECO:0000256" key="1">
    <source>
        <dbReference type="SAM" id="MobiDB-lite"/>
    </source>
</evidence>
<gene>
    <name evidence="3" type="ORF">GCM10022403_067720</name>
</gene>
<reference evidence="4" key="1">
    <citation type="journal article" date="2019" name="Int. J. Syst. Evol. Microbiol.">
        <title>The Global Catalogue of Microorganisms (GCM) 10K type strain sequencing project: providing services to taxonomists for standard genome sequencing and annotation.</title>
        <authorList>
            <consortium name="The Broad Institute Genomics Platform"/>
            <consortium name="The Broad Institute Genome Sequencing Center for Infectious Disease"/>
            <person name="Wu L."/>
            <person name="Ma J."/>
        </authorList>
    </citation>
    <scope>NUCLEOTIDE SEQUENCE [LARGE SCALE GENOMIC DNA]</scope>
    <source>
        <strain evidence="4">JCM 17138</strain>
    </source>
</reference>